<evidence type="ECO:0000313" key="5">
    <source>
        <dbReference type="EMBL" id="CEK74943.1"/>
    </source>
</evidence>
<dbReference type="SUPFAM" id="SSF47473">
    <property type="entry name" value="EF-hand"/>
    <property type="match status" value="1"/>
</dbReference>
<dbReference type="Gene3D" id="1.10.238.10">
    <property type="entry name" value="EF-hand"/>
    <property type="match status" value="2"/>
</dbReference>
<dbReference type="InterPro" id="IPR002048">
    <property type="entry name" value="EF_hand_dom"/>
</dbReference>
<protein>
    <recommendedName>
        <fullName evidence="4">EF-hand domain-containing protein</fullName>
    </recommendedName>
</protein>
<accession>A0A0B7A2F0</accession>
<dbReference type="InterPro" id="IPR050145">
    <property type="entry name" value="Centrin_CML-like"/>
</dbReference>
<dbReference type="AlphaFoldDB" id="A0A0B7A2F0"/>
<feature type="transmembrane region" description="Helical" evidence="3">
    <location>
        <begin position="6"/>
        <end position="24"/>
    </location>
</feature>
<organism evidence="5">
    <name type="scientific">Arion vulgaris</name>
    <dbReference type="NCBI Taxonomy" id="1028688"/>
    <lineage>
        <taxon>Eukaryota</taxon>
        <taxon>Metazoa</taxon>
        <taxon>Spiralia</taxon>
        <taxon>Lophotrochozoa</taxon>
        <taxon>Mollusca</taxon>
        <taxon>Gastropoda</taxon>
        <taxon>Heterobranchia</taxon>
        <taxon>Euthyneura</taxon>
        <taxon>Panpulmonata</taxon>
        <taxon>Eupulmonata</taxon>
        <taxon>Stylommatophora</taxon>
        <taxon>Helicina</taxon>
        <taxon>Arionoidea</taxon>
        <taxon>Arionidae</taxon>
        <taxon>Arion</taxon>
    </lineage>
</organism>
<evidence type="ECO:0000256" key="2">
    <source>
        <dbReference type="ARBA" id="ARBA00022837"/>
    </source>
</evidence>
<evidence type="ECO:0000256" key="1">
    <source>
        <dbReference type="ARBA" id="ARBA00022737"/>
    </source>
</evidence>
<dbReference type="PANTHER" id="PTHR23050">
    <property type="entry name" value="CALCIUM BINDING PROTEIN"/>
    <property type="match status" value="1"/>
</dbReference>
<dbReference type="EMBL" id="HACG01028078">
    <property type="protein sequence ID" value="CEK74943.1"/>
    <property type="molecule type" value="Transcribed_RNA"/>
</dbReference>
<dbReference type="InterPro" id="IPR011992">
    <property type="entry name" value="EF-hand-dom_pair"/>
</dbReference>
<keyword evidence="1" id="KW-0677">Repeat</keyword>
<keyword evidence="3" id="KW-0472">Membrane</keyword>
<keyword evidence="2" id="KW-0106">Calcium</keyword>
<keyword evidence="3" id="KW-1133">Transmembrane helix</keyword>
<dbReference type="CDD" id="cd00051">
    <property type="entry name" value="EFh"/>
    <property type="match status" value="1"/>
</dbReference>
<dbReference type="InterPro" id="IPR018247">
    <property type="entry name" value="EF_Hand_1_Ca_BS"/>
</dbReference>
<sequence>MATSIVFNLIFITVVVMVTGTDLGGASPMEKAFQDVRHQRRVGLFSRRTRDTISDVPCLSLPFLTVLKERFVRWLDKNNDGMSTFDEVKDHLRRFKPNVKDDAVESFIRRRDMNGNQAIDFVPEYVHDMSAPDYTIEGAKEWFHLQDTNDDGFVNEKELIAVAEAVGTSPLEAADTVQGYYMVADLDKDGKLSFDEFKTLYSP</sequence>
<dbReference type="Pfam" id="PF13499">
    <property type="entry name" value="EF-hand_7"/>
    <property type="match status" value="1"/>
</dbReference>
<reference evidence="5" key="1">
    <citation type="submission" date="2014-12" db="EMBL/GenBank/DDBJ databases">
        <title>Insight into the proteome of Arion vulgaris.</title>
        <authorList>
            <person name="Aradska J."/>
            <person name="Bulat T."/>
            <person name="Smidak R."/>
            <person name="Sarate P."/>
            <person name="Gangsoo J."/>
            <person name="Sialana F."/>
            <person name="Bilban M."/>
            <person name="Lubec G."/>
        </authorList>
    </citation>
    <scope>NUCLEOTIDE SEQUENCE</scope>
    <source>
        <tissue evidence="5">Skin</tissue>
    </source>
</reference>
<keyword evidence="3" id="KW-0812">Transmembrane</keyword>
<dbReference type="GO" id="GO:0005509">
    <property type="term" value="F:calcium ion binding"/>
    <property type="evidence" value="ECO:0007669"/>
    <property type="project" value="InterPro"/>
</dbReference>
<gene>
    <name evidence="5" type="primary">ORF93270</name>
</gene>
<evidence type="ECO:0000256" key="3">
    <source>
        <dbReference type="SAM" id="Phobius"/>
    </source>
</evidence>
<evidence type="ECO:0000259" key="4">
    <source>
        <dbReference type="PROSITE" id="PS50222"/>
    </source>
</evidence>
<proteinExistence type="predicted"/>
<dbReference type="PROSITE" id="PS00018">
    <property type="entry name" value="EF_HAND_1"/>
    <property type="match status" value="2"/>
</dbReference>
<name>A0A0B7A2F0_9EUPU</name>
<feature type="domain" description="EF-hand" evidence="4">
    <location>
        <begin position="134"/>
        <end position="169"/>
    </location>
</feature>
<dbReference type="PROSITE" id="PS50222">
    <property type="entry name" value="EF_HAND_2"/>
    <property type="match status" value="1"/>
</dbReference>